<keyword evidence="3" id="KW-0813">Transport</keyword>
<dbReference type="PRINTS" id="PR00906">
    <property type="entry name" value="SECA"/>
</dbReference>
<keyword evidence="4" id="KW-1003">Cell membrane</keyword>
<dbReference type="AlphaFoldDB" id="A0A847EUD2"/>
<dbReference type="PANTHER" id="PTHR30612:SF0">
    <property type="entry name" value="CHLOROPLAST PROTEIN-TRANSPORTING ATPASE"/>
    <property type="match status" value="1"/>
</dbReference>
<dbReference type="PROSITE" id="PS51192">
    <property type="entry name" value="HELICASE_ATP_BIND_1"/>
    <property type="match status" value="1"/>
</dbReference>
<dbReference type="GO" id="GO:0005886">
    <property type="term" value="C:plasma membrane"/>
    <property type="evidence" value="ECO:0007669"/>
    <property type="project" value="TreeGrafter"/>
</dbReference>
<evidence type="ECO:0000256" key="6">
    <source>
        <dbReference type="ARBA" id="ARBA00022741"/>
    </source>
</evidence>
<sequence length="945" mass="108297">MIKIFQGLFDSNDKQINKIQKYVDEINLLEKDISKLSDEKLKEKTEYFRKQLGVNLDTARKDFNTNSSEQLKKILDDEKVKLREILPQAFAVVREASKRVANHRHFDAQVMAGYVLFDNKVAELFTGEGKTLAANLPLYLYALTGRGAHLVTVNDYLAKRDAEWTGHILNSLGMTTSAINSGVQFRYITDQEAIKLKGDEAKELIKERDKKAKEAGRLKYDHMSGVNLIECSKKEAYECDVVYGTNNEYGFDYLRDNMVSNLDDRVQGPRYFAIVDEADSILIDEARTPLIISTSAQASNEMYKQFANLVNSLQIEKHYSVDEKSNSVSLTDEGVDYLEKLLKVKNIYEDPQLAYHLDNALKAKELYKLDDEYMVRDGEVLIVDEFTGRALAGRRYSEGLHQAIEAKEGVEVKRESRTMATITLQNYFRLYSFLSGMTGTALTEAEEFSSIYHLDTIVVPTNKPVVRKDYNDVVYRSQMGKFKAIVEDIREHNKKGQPVLVGTTSVEKSEVLSNMLSKEGIAHEVLNAKYHEREAKIVAGAGQKGSVTIATNMAGRGTDIALGDGVKEVGGLYIIGSERHESRRIDNQLRGRSGRQGDPGESLFYVSFEDELMRLFGGERMQLIMSQVGLDDDMPISMGILGKTIENAQKRVESHNYDIRKHLVEYDDVLNQQRNIIYDLRSKVLEISNQPYVESKVDLEKDMLFALPLDIDSLEDELDSFAVTKSDSWDISILNELKFRLTPLDISILKKVFEHIEFLVSSQLESDMEIDNIEERNLYIQIKNLITEETFEKAVKRLKFKSSIEYFRDLESKSVVEKIKSLKKLILISFIEHIYSIGSLPMRELSKVLILQSIDRYWMEHLDNMQDLREGISLRNLAQRDPLVEYKNEGFRLFDSMLRSIDENTVNRFFKVRVVKREDQLRVPVKTEKEQVKSLTDNRPGQVDK</sequence>
<dbReference type="InterPro" id="IPR001650">
    <property type="entry name" value="Helicase_C-like"/>
</dbReference>
<organism evidence="16 17">
    <name type="scientific">Candidatus Dojkabacteria bacterium</name>
    <dbReference type="NCBI Taxonomy" id="2099670"/>
    <lineage>
        <taxon>Bacteria</taxon>
        <taxon>Candidatus Dojkabacteria</taxon>
    </lineage>
</organism>
<dbReference type="GO" id="GO:0017038">
    <property type="term" value="P:protein import"/>
    <property type="evidence" value="ECO:0007669"/>
    <property type="project" value="InterPro"/>
</dbReference>
<feature type="coiled-coil region" evidence="12">
    <location>
        <begin position="12"/>
        <end position="46"/>
    </location>
</feature>
<dbReference type="InterPro" id="IPR036670">
    <property type="entry name" value="SecA_X-link_sf"/>
</dbReference>
<dbReference type="Gene3D" id="3.40.50.300">
    <property type="entry name" value="P-loop containing nucleotide triphosphate hydrolases"/>
    <property type="match status" value="3"/>
</dbReference>
<dbReference type="GO" id="GO:0005524">
    <property type="term" value="F:ATP binding"/>
    <property type="evidence" value="ECO:0007669"/>
    <property type="project" value="UniProtKB-KW"/>
</dbReference>
<evidence type="ECO:0000256" key="10">
    <source>
        <dbReference type="ARBA" id="ARBA00023010"/>
    </source>
</evidence>
<dbReference type="SUPFAM" id="SSF81886">
    <property type="entry name" value="Helical scaffold and wing domains of SecA"/>
    <property type="match status" value="2"/>
</dbReference>
<comment type="caution">
    <text evidence="16">The sequence shown here is derived from an EMBL/GenBank/DDBJ whole genome shotgun (WGS) entry which is preliminary data.</text>
</comment>
<evidence type="ECO:0000313" key="16">
    <source>
        <dbReference type="EMBL" id="NLE31335.1"/>
    </source>
</evidence>
<keyword evidence="11" id="KW-0472">Membrane</keyword>
<dbReference type="Pfam" id="PF01043">
    <property type="entry name" value="SecA_PP_bind"/>
    <property type="match status" value="1"/>
</dbReference>
<dbReference type="Pfam" id="PF07516">
    <property type="entry name" value="SecA_SW"/>
    <property type="match status" value="1"/>
</dbReference>
<dbReference type="InterPro" id="IPR014018">
    <property type="entry name" value="SecA_motor_DEAD"/>
</dbReference>
<dbReference type="InterPro" id="IPR027417">
    <property type="entry name" value="P-loop_NTPase"/>
</dbReference>
<evidence type="ECO:0000259" key="13">
    <source>
        <dbReference type="PROSITE" id="PS51192"/>
    </source>
</evidence>
<keyword evidence="8" id="KW-0653">Protein transport</keyword>
<dbReference type="Gene3D" id="3.90.1440.10">
    <property type="entry name" value="SecA, preprotein cross-linking domain"/>
    <property type="match status" value="1"/>
</dbReference>
<keyword evidence="6" id="KW-0547">Nucleotide-binding</keyword>
<dbReference type="InterPro" id="IPR011115">
    <property type="entry name" value="SecA_DEAD"/>
</dbReference>
<dbReference type="PANTHER" id="PTHR30612">
    <property type="entry name" value="SECA INNER MEMBRANE COMPONENT OF SEC PROTEIN SECRETION SYSTEM"/>
    <property type="match status" value="1"/>
</dbReference>
<dbReference type="Gene3D" id="1.10.3060.10">
    <property type="entry name" value="Helical scaffold and wing domains of SecA"/>
    <property type="match status" value="1"/>
</dbReference>
<keyword evidence="5" id="KW-0963">Cytoplasm</keyword>
<dbReference type="EMBL" id="JAAZAL010000127">
    <property type="protein sequence ID" value="NLE31335.1"/>
    <property type="molecule type" value="Genomic_DNA"/>
</dbReference>
<comment type="subcellular location">
    <subcellularLocation>
        <location evidence="1">Membrane</location>
        <topology evidence="1">Peripheral membrane protein</topology>
    </subcellularLocation>
</comment>
<feature type="domain" description="SecA family profile" evidence="15">
    <location>
        <begin position="1"/>
        <end position="637"/>
    </location>
</feature>
<proteinExistence type="inferred from homology"/>
<dbReference type="CDD" id="cd17928">
    <property type="entry name" value="DEXDc_SecA"/>
    <property type="match status" value="1"/>
</dbReference>
<dbReference type="Proteomes" id="UP000554004">
    <property type="component" value="Unassembled WGS sequence"/>
</dbReference>
<keyword evidence="10" id="KW-0811">Translocation</keyword>
<evidence type="ECO:0000256" key="5">
    <source>
        <dbReference type="ARBA" id="ARBA00022490"/>
    </source>
</evidence>
<dbReference type="GO" id="GO:0005829">
    <property type="term" value="C:cytosol"/>
    <property type="evidence" value="ECO:0007669"/>
    <property type="project" value="TreeGrafter"/>
</dbReference>
<evidence type="ECO:0000256" key="8">
    <source>
        <dbReference type="ARBA" id="ARBA00022927"/>
    </source>
</evidence>
<dbReference type="SUPFAM" id="SSF81767">
    <property type="entry name" value="Pre-protein crosslinking domain of SecA"/>
    <property type="match status" value="1"/>
</dbReference>
<dbReference type="SMART" id="SM00957">
    <property type="entry name" value="SecA_DEAD"/>
    <property type="match status" value="1"/>
</dbReference>
<feature type="non-terminal residue" evidence="16">
    <location>
        <position position="945"/>
    </location>
</feature>
<evidence type="ECO:0000256" key="12">
    <source>
        <dbReference type="SAM" id="Coils"/>
    </source>
</evidence>
<evidence type="ECO:0000259" key="15">
    <source>
        <dbReference type="PROSITE" id="PS51196"/>
    </source>
</evidence>
<dbReference type="InterPro" id="IPR036266">
    <property type="entry name" value="SecA_Wing/Scaffold_sf"/>
</dbReference>
<dbReference type="InterPro" id="IPR011130">
    <property type="entry name" value="SecA_preprotein_X-link_dom"/>
</dbReference>
<dbReference type="FunFam" id="3.40.50.300:FF:000429">
    <property type="entry name" value="Preprotein translocase subunit SecA"/>
    <property type="match status" value="1"/>
</dbReference>
<dbReference type="SMART" id="SM00958">
    <property type="entry name" value="SecA_PP_bind"/>
    <property type="match status" value="1"/>
</dbReference>
<evidence type="ECO:0000256" key="11">
    <source>
        <dbReference type="ARBA" id="ARBA00023136"/>
    </source>
</evidence>
<dbReference type="InterPro" id="IPR014001">
    <property type="entry name" value="Helicase_ATP-bd"/>
</dbReference>
<evidence type="ECO:0000256" key="4">
    <source>
        <dbReference type="ARBA" id="ARBA00022475"/>
    </source>
</evidence>
<dbReference type="GO" id="GO:0006886">
    <property type="term" value="P:intracellular protein transport"/>
    <property type="evidence" value="ECO:0007669"/>
    <property type="project" value="InterPro"/>
</dbReference>
<evidence type="ECO:0000259" key="14">
    <source>
        <dbReference type="PROSITE" id="PS51194"/>
    </source>
</evidence>
<dbReference type="PROSITE" id="PS01312">
    <property type="entry name" value="SECA"/>
    <property type="match status" value="1"/>
</dbReference>
<dbReference type="InterPro" id="IPR011116">
    <property type="entry name" value="SecA_Wing/Scaffold"/>
</dbReference>
<gene>
    <name evidence="16" type="ORF">GX618_03645</name>
</gene>
<protein>
    <submittedName>
        <fullName evidence="16">Preprotein translocase subunit SecA</fullName>
    </submittedName>
</protein>
<evidence type="ECO:0000256" key="3">
    <source>
        <dbReference type="ARBA" id="ARBA00022448"/>
    </source>
</evidence>
<name>A0A847EUD2_9BACT</name>
<dbReference type="GO" id="GO:0031522">
    <property type="term" value="C:cell envelope Sec protein transport complex"/>
    <property type="evidence" value="ECO:0007669"/>
    <property type="project" value="TreeGrafter"/>
</dbReference>
<evidence type="ECO:0000313" key="17">
    <source>
        <dbReference type="Proteomes" id="UP000554004"/>
    </source>
</evidence>
<dbReference type="SUPFAM" id="SSF52540">
    <property type="entry name" value="P-loop containing nucleoside triphosphate hydrolases"/>
    <property type="match status" value="2"/>
</dbReference>
<dbReference type="InterPro" id="IPR044722">
    <property type="entry name" value="SecA_SF2_C"/>
</dbReference>
<dbReference type="InterPro" id="IPR000185">
    <property type="entry name" value="SecA"/>
</dbReference>
<evidence type="ECO:0000256" key="9">
    <source>
        <dbReference type="ARBA" id="ARBA00022967"/>
    </source>
</evidence>
<dbReference type="PROSITE" id="PS51194">
    <property type="entry name" value="HELICASE_CTER"/>
    <property type="match status" value="1"/>
</dbReference>
<dbReference type="Pfam" id="PF21090">
    <property type="entry name" value="P-loop_SecA"/>
    <property type="match status" value="2"/>
</dbReference>
<keyword evidence="7" id="KW-0067">ATP-binding</keyword>
<accession>A0A847EUD2</accession>
<dbReference type="CDD" id="cd18803">
    <property type="entry name" value="SF2_C_secA"/>
    <property type="match status" value="1"/>
</dbReference>
<evidence type="ECO:0000256" key="2">
    <source>
        <dbReference type="ARBA" id="ARBA00007650"/>
    </source>
</evidence>
<evidence type="ECO:0000256" key="7">
    <source>
        <dbReference type="ARBA" id="ARBA00022840"/>
    </source>
</evidence>
<keyword evidence="12" id="KW-0175">Coiled coil</keyword>
<dbReference type="GO" id="GO:0006605">
    <property type="term" value="P:protein targeting"/>
    <property type="evidence" value="ECO:0007669"/>
    <property type="project" value="InterPro"/>
</dbReference>
<comment type="similarity">
    <text evidence="2">Belongs to the SecA family.</text>
</comment>
<reference evidence="16 17" key="1">
    <citation type="journal article" date="2020" name="Biotechnol. Biofuels">
        <title>New insights from the biogas microbiome by comprehensive genome-resolved metagenomics of nearly 1600 species originating from multiple anaerobic digesters.</title>
        <authorList>
            <person name="Campanaro S."/>
            <person name="Treu L."/>
            <person name="Rodriguez-R L.M."/>
            <person name="Kovalovszki A."/>
            <person name="Ziels R.M."/>
            <person name="Maus I."/>
            <person name="Zhu X."/>
            <person name="Kougias P.G."/>
            <person name="Basile A."/>
            <person name="Luo G."/>
            <person name="Schluter A."/>
            <person name="Konstantinidis K.T."/>
            <person name="Angelidaki I."/>
        </authorList>
    </citation>
    <scope>NUCLEOTIDE SEQUENCE [LARGE SCALE GENOMIC DNA]</scope>
    <source>
        <strain evidence="16">AS06rmzACSIP_421</strain>
    </source>
</reference>
<dbReference type="InterPro" id="IPR020937">
    <property type="entry name" value="SecA_CS"/>
</dbReference>
<feature type="domain" description="Helicase ATP-binding" evidence="13">
    <location>
        <begin position="111"/>
        <end position="316"/>
    </location>
</feature>
<dbReference type="HAMAP" id="MF_01382">
    <property type="entry name" value="SecA"/>
    <property type="match status" value="1"/>
</dbReference>
<evidence type="ECO:0000256" key="1">
    <source>
        <dbReference type="ARBA" id="ARBA00004170"/>
    </source>
</evidence>
<dbReference type="Pfam" id="PF07517">
    <property type="entry name" value="SecA_DEAD"/>
    <property type="match status" value="1"/>
</dbReference>
<dbReference type="PROSITE" id="PS51196">
    <property type="entry name" value="SECA_MOTOR_DEAD"/>
    <property type="match status" value="1"/>
</dbReference>
<dbReference type="GO" id="GO:0043952">
    <property type="term" value="P:protein transport by the Sec complex"/>
    <property type="evidence" value="ECO:0007669"/>
    <property type="project" value="TreeGrafter"/>
</dbReference>
<feature type="domain" description="Helicase C-terminal" evidence="14">
    <location>
        <begin position="481"/>
        <end position="642"/>
    </location>
</feature>
<dbReference type="FunFam" id="3.90.1440.10:FF:000002">
    <property type="entry name" value="Protein translocase subunit SecA"/>
    <property type="match status" value="1"/>
</dbReference>
<keyword evidence="9" id="KW-1278">Translocase</keyword>